<dbReference type="STRING" id="1245769.A0A0C7NAY1"/>
<dbReference type="SUPFAM" id="SSF53335">
    <property type="entry name" value="S-adenosyl-L-methionine-dependent methyltransferases"/>
    <property type="match status" value="1"/>
</dbReference>
<dbReference type="GO" id="GO:0008757">
    <property type="term" value="F:S-adenosylmethionine-dependent methyltransferase activity"/>
    <property type="evidence" value="ECO:0007669"/>
    <property type="project" value="InterPro"/>
</dbReference>
<dbReference type="InterPro" id="IPR029063">
    <property type="entry name" value="SAM-dependent_MTases_sf"/>
</dbReference>
<dbReference type="InterPro" id="IPR013216">
    <property type="entry name" value="Methyltransf_11"/>
</dbReference>
<accession>A0A0C7NAY1</accession>
<feature type="domain" description="Methyltransferase type 11" evidence="1">
    <location>
        <begin position="45"/>
        <end position="150"/>
    </location>
</feature>
<dbReference type="PANTHER" id="PTHR43591">
    <property type="entry name" value="METHYLTRANSFERASE"/>
    <property type="match status" value="1"/>
</dbReference>
<protein>
    <submittedName>
        <fullName evidence="2">LALA0S15e01596g1_1</fullName>
    </submittedName>
</protein>
<dbReference type="Proteomes" id="UP000054304">
    <property type="component" value="Unassembled WGS sequence"/>
</dbReference>
<name>A0A0C7NAY1_9SACH</name>
<evidence type="ECO:0000313" key="3">
    <source>
        <dbReference type="Proteomes" id="UP000054304"/>
    </source>
</evidence>
<sequence>MSDAWGSGAKEYAEKIPKGPPKDSVDAILHTIDGLLPFDNATSILDNGCGTGLGMQTLISKYADRLPDRTRLVAADLSPGMLESVRRTKTAHDGNKFWDRLELEICNVEDMNQFSNSSFSHIIASLVLFFAEAEPAISEAYRILQPGGVIGFTSFRENQWMQLLNVATKIDPTLKPKPLPANWASADWIRAQLESANFTDVKVEPKKIYLQVDDAVDFAKFIVRSGIQAMSGIFESLTEEEKDRAVQLIADEIAEKYPGSPARIPGVLLVSSARKDNGGAH</sequence>
<dbReference type="CDD" id="cd02440">
    <property type="entry name" value="AdoMet_MTases"/>
    <property type="match status" value="1"/>
</dbReference>
<dbReference type="Pfam" id="PF08241">
    <property type="entry name" value="Methyltransf_11"/>
    <property type="match status" value="1"/>
</dbReference>
<proteinExistence type="predicted"/>
<dbReference type="GeneID" id="34688545"/>
<dbReference type="Gene3D" id="3.40.50.150">
    <property type="entry name" value="Vaccinia Virus protein VP39"/>
    <property type="match status" value="1"/>
</dbReference>
<evidence type="ECO:0000313" key="2">
    <source>
        <dbReference type="EMBL" id="CEP64975.1"/>
    </source>
</evidence>
<dbReference type="OrthoDB" id="2013972at2759"/>
<organism evidence="2 3">
    <name type="scientific">Lachancea lanzarotensis</name>
    <dbReference type="NCBI Taxonomy" id="1245769"/>
    <lineage>
        <taxon>Eukaryota</taxon>
        <taxon>Fungi</taxon>
        <taxon>Dikarya</taxon>
        <taxon>Ascomycota</taxon>
        <taxon>Saccharomycotina</taxon>
        <taxon>Saccharomycetes</taxon>
        <taxon>Saccharomycetales</taxon>
        <taxon>Saccharomycetaceae</taxon>
        <taxon>Lachancea</taxon>
    </lineage>
</organism>
<dbReference type="AlphaFoldDB" id="A0A0C7NAY1"/>
<keyword evidence="3" id="KW-1185">Reference proteome</keyword>
<evidence type="ECO:0000259" key="1">
    <source>
        <dbReference type="Pfam" id="PF08241"/>
    </source>
</evidence>
<gene>
    <name evidence="2" type="ORF">LALA0_S15e01596g</name>
</gene>
<dbReference type="HOGENOM" id="CLU_065416_1_0_1"/>
<dbReference type="RefSeq" id="XP_022631172.1">
    <property type="nucleotide sequence ID" value="XM_022771143.1"/>
</dbReference>
<reference evidence="2 3" key="1">
    <citation type="submission" date="2014-12" db="EMBL/GenBank/DDBJ databases">
        <authorList>
            <person name="Neuveglise Cecile"/>
        </authorList>
    </citation>
    <scope>NUCLEOTIDE SEQUENCE [LARGE SCALE GENOMIC DNA]</scope>
    <source>
        <strain evidence="2 3">CBS 12615</strain>
    </source>
</reference>
<dbReference type="EMBL" id="LN736374">
    <property type="protein sequence ID" value="CEP64975.1"/>
    <property type="molecule type" value="Genomic_DNA"/>
</dbReference>